<reference evidence="1" key="1">
    <citation type="journal article" date="2021" name="Microb. Physiol.">
        <title>Proteogenomic Insights into the Physiology of Marine, Sulfate-Reducing, Filamentous Desulfonema limicola and Desulfonema magnum.</title>
        <authorList>
            <person name="Schnaars V."/>
            <person name="Wohlbrand L."/>
            <person name="Scheve S."/>
            <person name="Hinrichs C."/>
            <person name="Reinhardt R."/>
            <person name="Rabus R."/>
        </authorList>
    </citation>
    <scope>NUCLEOTIDE SEQUENCE</scope>
    <source>
        <strain evidence="1">4be13</strain>
    </source>
</reference>
<organism evidence="1 2">
    <name type="scientific">Desulfonema magnum</name>
    <dbReference type="NCBI Taxonomy" id="45655"/>
    <lineage>
        <taxon>Bacteria</taxon>
        <taxon>Pseudomonadati</taxon>
        <taxon>Thermodesulfobacteriota</taxon>
        <taxon>Desulfobacteria</taxon>
        <taxon>Desulfobacterales</taxon>
        <taxon>Desulfococcaceae</taxon>
        <taxon>Desulfonema</taxon>
    </lineage>
</organism>
<dbReference type="Proteomes" id="UP000663722">
    <property type="component" value="Chromosome"/>
</dbReference>
<evidence type="ECO:0000313" key="1">
    <source>
        <dbReference type="EMBL" id="QTA84256.1"/>
    </source>
</evidence>
<keyword evidence="2" id="KW-1185">Reference proteome</keyword>
<protein>
    <submittedName>
        <fullName evidence="1">Uncharacterized protein</fullName>
    </submittedName>
</protein>
<evidence type="ECO:0000313" key="2">
    <source>
        <dbReference type="Proteomes" id="UP000663722"/>
    </source>
</evidence>
<dbReference type="KEGG" id="dmm:dnm_002500"/>
<dbReference type="AlphaFoldDB" id="A0A975BF34"/>
<name>A0A975BF34_9BACT</name>
<gene>
    <name evidence="1" type="ORF">dnm_002500</name>
</gene>
<dbReference type="EMBL" id="CP061800">
    <property type="protein sequence ID" value="QTA84256.1"/>
    <property type="molecule type" value="Genomic_DNA"/>
</dbReference>
<sequence>MNTPFTPLTNPCYKYYNIFDQMIITWRRFINNQRQNEIGFNNIYRK</sequence>
<proteinExistence type="predicted"/>
<accession>A0A975BF34</accession>